<comment type="caution">
    <text evidence="2">The sequence shown here is derived from an EMBL/GenBank/DDBJ whole genome shotgun (WGS) entry which is preliminary data.</text>
</comment>
<dbReference type="AlphaFoldDB" id="A0A5B7FGI3"/>
<proteinExistence type="predicted"/>
<gene>
    <name evidence="2" type="ORF">E2C01_038159</name>
</gene>
<sequence length="91" mass="10204">MQRLPGHSSPPHPPSQSDSLAKSLLTLTIDSQSCSICTHVGGVKVGRLRRWRRRRRQRRLYLLQKSLGVSRLEVMEVVVVVMKALKSSGLS</sequence>
<organism evidence="2 3">
    <name type="scientific">Portunus trituberculatus</name>
    <name type="common">Swimming crab</name>
    <name type="synonym">Neptunus trituberculatus</name>
    <dbReference type="NCBI Taxonomy" id="210409"/>
    <lineage>
        <taxon>Eukaryota</taxon>
        <taxon>Metazoa</taxon>
        <taxon>Ecdysozoa</taxon>
        <taxon>Arthropoda</taxon>
        <taxon>Crustacea</taxon>
        <taxon>Multicrustacea</taxon>
        <taxon>Malacostraca</taxon>
        <taxon>Eumalacostraca</taxon>
        <taxon>Eucarida</taxon>
        <taxon>Decapoda</taxon>
        <taxon>Pleocyemata</taxon>
        <taxon>Brachyura</taxon>
        <taxon>Eubrachyura</taxon>
        <taxon>Portunoidea</taxon>
        <taxon>Portunidae</taxon>
        <taxon>Portuninae</taxon>
        <taxon>Portunus</taxon>
    </lineage>
</organism>
<dbReference type="EMBL" id="VSRR010006305">
    <property type="protein sequence ID" value="MPC44486.1"/>
    <property type="molecule type" value="Genomic_DNA"/>
</dbReference>
<reference evidence="2 3" key="1">
    <citation type="submission" date="2019-05" db="EMBL/GenBank/DDBJ databases">
        <title>Another draft genome of Portunus trituberculatus and its Hox gene families provides insights of decapod evolution.</title>
        <authorList>
            <person name="Jeong J.-H."/>
            <person name="Song I."/>
            <person name="Kim S."/>
            <person name="Choi T."/>
            <person name="Kim D."/>
            <person name="Ryu S."/>
            <person name="Kim W."/>
        </authorList>
    </citation>
    <scope>NUCLEOTIDE SEQUENCE [LARGE SCALE GENOMIC DNA]</scope>
    <source>
        <tissue evidence="2">Muscle</tissue>
    </source>
</reference>
<keyword evidence="3" id="KW-1185">Reference proteome</keyword>
<feature type="region of interest" description="Disordered" evidence="1">
    <location>
        <begin position="1"/>
        <end position="21"/>
    </location>
</feature>
<evidence type="ECO:0000313" key="3">
    <source>
        <dbReference type="Proteomes" id="UP000324222"/>
    </source>
</evidence>
<accession>A0A5B7FGI3</accession>
<name>A0A5B7FGI3_PORTR</name>
<dbReference type="Proteomes" id="UP000324222">
    <property type="component" value="Unassembled WGS sequence"/>
</dbReference>
<evidence type="ECO:0000256" key="1">
    <source>
        <dbReference type="SAM" id="MobiDB-lite"/>
    </source>
</evidence>
<evidence type="ECO:0000313" key="2">
    <source>
        <dbReference type="EMBL" id="MPC44486.1"/>
    </source>
</evidence>
<protein>
    <submittedName>
        <fullName evidence="2">Uncharacterized protein</fullName>
    </submittedName>
</protein>